<dbReference type="EMBL" id="CM010718">
    <property type="protein sequence ID" value="RZC57226.1"/>
    <property type="molecule type" value="Genomic_DNA"/>
</dbReference>
<feature type="signal peptide" evidence="2">
    <location>
        <begin position="1"/>
        <end position="25"/>
    </location>
</feature>
<reference evidence="3 4" key="1">
    <citation type="journal article" date="2018" name="Science">
        <title>The opium poppy genome and morphinan production.</title>
        <authorList>
            <person name="Guo L."/>
            <person name="Winzer T."/>
            <person name="Yang X."/>
            <person name="Li Y."/>
            <person name="Ning Z."/>
            <person name="He Z."/>
            <person name="Teodor R."/>
            <person name="Lu Y."/>
            <person name="Bowser T.A."/>
            <person name="Graham I.A."/>
            <person name="Ye K."/>
        </authorList>
    </citation>
    <scope>NUCLEOTIDE SEQUENCE [LARGE SCALE GENOMIC DNA]</scope>
    <source>
        <strain evidence="4">cv. HN1</strain>
        <tissue evidence="3">Leaves</tissue>
    </source>
</reference>
<feature type="region of interest" description="Disordered" evidence="1">
    <location>
        <begin position="43"/>
        <end position="85"/>
    </location>
</feature>
<dbReference type="PROSITE" id="PS51257">
    <property type="entry name" value="PROKAR_LIPOPROTEIN"/>
    <property type="match status" value="1"/>
</dbReference>
<evidence type="ECO:0000256" key="2">
    <source>
        <dbReference type="SAM" id="SignalP"/>
    </source>
</evidence>
<dbReference type="Proteomes" id="UP000316621">
    <property type="component" value="Chromosome 4"/>
</dbReference>
<evidence type="ECO:0000256" key="1">
    <source>
        <dbReference type="SAM" id="MobiDB-lite"/>
    </source>
</evidence>
<feature type="chain" id="PRO_5021348854" description="Secreted protein" evidence="2">
    <location>
        <begin position="26"/>
        <end position="122"/>
    </location>
</feature>
<keyword evidence="4" id="KW-1185">Reference proteome</keyword>
<dbReference type="Gramene" id="RZC57226">
    <property type="protein sequence ID" value="RZC57226"/>
    <property type="gene ID" value="C5167_004530"/>
</dbReference>
<feature type="compositionally biased region" description="Low complexity" evidence="1">
    <location>
        <begin position="43"/>
        <end position="83"/>
    </location>
</feature>
<gene>
    <name evidence="3" type="ORF">C5167_004530</name>
</gene>
<dbReference type="AlphaFoldDB" id="A0A4Y7J9Q7"/>
<name>A0A4Y7J9Q7_PAPSO</name>
<keyword evidence="2" id="KW-0732">Signal</keyword>
<evidence type="ECO:0000313" key="3">
    <source>
        <dbReference type="EMBL" id="RZC57226.1"/>
    </source>
</evidence>
<organism evidence="3 4">
    <name type="scientific">Papaver somniferum</name>
    <name type="common">Opium poppy</name>
    <dbReference type="NCBI Taxonomy" id="3469"/>
    <lineage>
        <taxon>Eukaryota</taxon>
        <taxon>Viridiplantae</taxon>
        <taxon>Streptophyta</taxon>
        <taxon>Embryophyta</taxon>
        <taxon>Tracheophyta</taxon>
        <taxon>Spermatophyta</taxon>
        <taxon>Magnoliopsida</taxon>
        <taxon>Ranunculales</taxon>
        <taxon>Papaveraceae</taxon>
        <taxon>Papaveroideae</taxon>
        <taxon>Papaver</taxon>
    </lineage>
</organism>
<evidence type="ECO:0008006" key="5">
    <source>
        <dbReference type="Google" id="ProtNLM"/>
    </source>
</evidence>
<evidence type="ECO:0000313" key="4">
    <source>
        <dbReference type="Proteomes" id="UP000316621"/>
    </source>
</evidence>
<accession>A0A4Y7J9Q7</accession>
<proteinExistence type="predicted"/>
<sequence length="122" mass="12773">MKKMAKGFLLLHLIISSCLFITISADYSGGGGGSDGGNCTTFSSSTGSTNTSSDGTITSTNTTISGRNCTRTTSSRTTSNSGSIMVKQHKGTGVFPLVEPDNYKDVHLYPCLAGSKAYFRPN</sequence>
<protein>
    <recommendedName>
        <fullName evidence="5">Secreted protein</fullName>
    </recommendedName>
</protein>